<dbReference type="PANTHER" id="PTHR12271:SF40">
    <property type="entry name" value="POLY(A) RNA POLYMERASE GLD2"/>
    <property type="match status" value="1"/>
</dbReference>
<dbReference type="PANTHER" id="PTHR12271">
    <property type="entry name" value="POLY A POLYMERASE CID PAP -RELATED"/>
    <property type="match status" value="1"/>
</dbReference>
<keyword evidence="3" id="KW-1185">Reference proteome</keyword>
<dbReference type="STRING" id="691883.A0A058ZBF6"/>
<dbReference type="GO" id="GO:0016779">
    <property type="term" value="F:nucleotidyltransferase activity"/>
    <property type="evidence" value="ECO:0007669"/>
    <property type="project" value="TreeGrafter"/>
</dbReference>
<protein>
    <recommendedName>
        <fullName evidence="1">Poly(A) RNA polymerase mitochondrial-like central palm domain-containing protein</fullName>
    </recommendedName>
</protein>
<accession>A0A058ZBF6</accession>
<dbReference type="AlphaFoldDB" id="A0A058ZBF6"/>
<dbReference type="SUPFAM" id="SSF81301">
    <property type="entry name" value="Nucleotidyltransferase"/>
    <property type="match status" value="1"/>
</dbReference>
<proteinExistence type="predicted"/>
<dbReference type="Proteomes" id="UP000030693">
    <property type="component" value="Unassembled WGS sequence"/>
</dbReference>
<dbReference type="EMBL" id="KB932202">
    <property type="protein sequence ID" value="KCV71734.1"/>
    <property type="molecule type" value="Genomic_DNA"/>
</dbReference>
<gene>
    <name evidence="2" type="ORF">H696_01155</name>
</gene>
<dbReference type="Gene3D" id="1.10.1410.10">
    <property type="match status" value="2"/>
</dbReference>
<dbReference type="RefSeq" id="XP_009493312.1">
    <property type="nucleotide sequence ID" value="XM_009495037.1"/>
</dbReference>
<dbReference type="InterPro" id="IPR054708">
    <property type="entry name" value="MTPAP-like_central"/>
</dbReference>
<organism evidence="2">
    <name type="scientific">Fonticula alba</name>
    <name type="common">Slime mold</name>
    <dbReference type="NCBI Taxonomy" id="691883"/>
    <lineage>
        <taxon>Eukaryota</taxon>
        <taxon>Rotosphaerida</taxon>
        <taxon>Fonticulaceae</taxon>
        <taxon>Fonticula</taxon>
    </lineage>
</organism>
<feature type="domain" description="Poly(A) RNA polymerase mitochondrial-like central palm" evidence="1">
    <location>
        <begin position="132"/>
        <end position="290"/>
    </location>
</feature>
<sequence>MLCLRQVRWSGQGLRGHVLTPALCSARRVLFSSSSESPQDEPTITRNGPPAFFLGKELAHTFAPPPEKPARYTLRGPFLGQPYDSLLPDDPCPAPCPEGHLQSQTNSIALGEYLTKMSSQNLSDLHSIMDRIQTSLFECSLEYNSQLLLDVSGSFVSSLASPTSDIDLCVLVASRGEKAFPGWWIQPASGLLRGHPMQRYNHDLTTIMETMRFKHQQFIAQTSTLPIPEKPFDLEQLHILEPFLRKCGIFIVEHRVSSFPMIKLIDTQTQRKIDLGFSDILPVINSRLINSLMCLDRRFHLTTQLVREWASRRDLAGATRARLSSYALTLMVYNIFRLYPGEGYADMETQSVGRYQPTRERPLPDLIYASCPGEQAGQSTPRPLPMSSMYLPPSPADGQGVSDTSTCPLMPDLFQVGATLVNLENQLKVPQSTLVAMNLRLPYWIRMSLVQAHSGEYDATFLKDRVCLIFAWMTPPPPRSALEGLPQVSSELLRRIAEEEAEEARLSHDLRIRRRLMKLYMRTLVFGDWRPSQWTTHFSKSGFHVDGQRDDEASQDDVTPLLWRFFHFYRHAQLHRLSFLTSPLTSTPVLTVPSLYEASGSADLHELIAHTFNIHSRSSIHPRPLSQASLEETLGQDDSTPYDLSLLREFIVDRNADLMILQDPFVKRRNVTMHFRASTFNLFRYECERALRILGDDSPEALQKVKYLPFERSCSTQPIATSFRLARLLLDTTAEANQPTPSVTINPSMREWKFSPPRSAILQNLRRSRERINLQAFEKSRLSPLN</sequence>
<dbReference type="SUPFAM" id="SSF81631">
    <property type="entry name" value="PAP/OAS1 substrate-binding domain"/>
    <property type="match status" value="1"/>
</dbReference>
<evidence type="ECO:0000313" key="3">
    <source>
        <dbReference type="Proteomes" id="UP000030693"/>
    </source>
</evidence>
<dbReference type="Pfam" id="PF22600">
    <property type="entry name" value="MTPAP-like_central"/>
    <property type="match status" value="1"/>
</dbReference>
<dbReference type="GeneID" id="20525880"/>
<evidence type="ECO:0000259" key="1">
    <source>
        <dbReference type="Pfam" id="PF22600"/>
    </source>
</evidence>
<dbReference type="GO" id="GO:0031123">
    <property type="term" value="P:RNA 3'-end processing"/>
    <property type="evidence" value="ECO:0007669"/>
    <property type="project" value="TreeGrafter"/>
</dbReference>
<evidence type="ECO:0000313" key="2">
    <source>
        <dbReference type="EMBL" id="KCV71734.1"/>
    </source>
</evidence>
<name>A0A058ZBF6_FONAL</name>
<dbReference type="InterPro" id="IPR043519">
    <property type="entry name" value="NT_sf"/>
</dbReference>
<dbReference type="OrthoDB" id="2274644at2759"/>
<reference evidence="2" key="1">
    <citation type="submission" date="2013-04" db="EMBL/GenBank/DDBJ databases">
        <title>The Genome Sequence of Fonticula alba ATCC 38817.</title>
        <authorList>
            <consortium name="The Broad Institute Genomics Platform"/>
            <person name="Russ C."/>
            <person name="Cuomo C."/>
            <person name="Burger G."/>
            <person name="Gray M.W."/>
            <person name="Holland P.W.H."/>
            <person name="King N."/>
            <person name="Lang F.B.F."/>
            <person name="Roger A.J."/>
            <person name="Ruiz-Trillo I."/>
            <person name="Brown M."/>
            <person name="Walker B."/>
            <person name="Young S."/>
            <person name="Zeng Q."/>
            <person name="Gargeya S."/>
            <person name="Fitzgerald M."/>
            <person name="Haas B."/>
            <person name="Abouelleil A."/>
            <person name="Allen A.W."/>
            <person name="Alvarado L."/>
            <person name="Arachchi H.M."/>
            <person name="Berlin A.M."/>
            <person name="Chapman S.B."/>
            <person name="Gainer-Dewar J."/>
            <person name="Goldberg J."/>
            <person name="Griggs A."/>
            <person name="Gujja S."/>
            <person name="Hansen M."/>
            <person name="Howarth C."/>
            <person name="Imamovic A."/>
            <person name="Ireland A."/>
            <person name="Larimer J."/>
            <person name="McCowan C."/>
            <person name="Murphy C."/>
            <person name="Pearson M."/>
            <person name="Poon T.W."/>
            <person name="Priest M."/>
            <person name="Roberts A."/>
            <person name="Saif S."/>
            <person name="Shea T."/>
            <person name="Sisk P."/>
            <person name="Sykes S."/>
            <person name="Wortman J."/>
            <person name="Nusbaum C."/>
            <person name="Birren B."/>
        </authorList>
    </citation>
    <scope>NUCLEOTIDE SEQUENCE [LARGE SCALE GENOMIC DNA]</scope>
    <source>
        <strain evidence="2">ATCC 38817</strain>
    </source>
</reference>